<name>A0A154VS73_9PROT</name>
<dbReference type="InterPro" id="IPR012373">
    <property type="entry name" value="Ferrdict_sens_TM"/>
</dbReference>
<dbReference type="EMBL" id="LPXN01000138">
    <property type="protein sequence ID" value="KZD04115.1"/>
    <property type="molecule type" value="Genomic_DNA"/>
</dbReference>
<dbReference type="Gene3D" id="2.60.120.1440">
    <property type="match status" value="1"/>
</dbReference>
<comment type="caution">
    <text evidence="3">The sequence shown here is derived from an EMBL/GenBank/DDBJ whole genome shotgun (WGS) entry which is preliminary data.</text>
</comment>
<dbReference type="PANTHER" id="PTHR30273">
    <property type="entry name" value="PERIPLASMIC SIGNAL SENSOR AND SIGMA FACTOR ACTIVATOR FECR-RELATED"/>
    <property type="match status" value="1"/>
</dbReference>
<dbReference type="Gene3D" id="3.55.50.30">
    <property type="match status" value="1"/>
</dbReference>
<accession>A0A154VS73</accession>
<dbReference type="Pfam" id="PF04773">
    <property type="entry name" value="FecR"/>
    <property type="match status" value="1"/>
</dbReference>
<dbReference type="GO" id="GO:0016989">
    <property type="term" value="F:sigma factor antagonist activity"/>
    <property type="evidence" value="ECO:0007669"/>
    <property type="project" value="TreeGrafter"/>
</dbReference>
<evidence type="ECO:0000259" key="1">
    <source>
        <dbReference type="Pfam" id="PF04773"/>
    </source>
</evidence>
<dbReference type="InterPro" id="IPR006860">
    <property type="entry name" value="FecR"/>
</dbReference>
<dbReference type="InterPro" id="IPR032623">
    <property type="entry name" value="FecR_N"/>
</dbReference>
<feature type="domain" description="FecR N-terminal" evidence="2">
    <location>
        <begin position="3"/>
        <end position="43"/>
    </location>
</feature>
<feature type="domain" description="FecR protein" evidence="1">
    <location>
        <begin position="99"/>
        <end position="191"/>
    </location>
</feature>
<gene>
    <name evidence="3" type="ORF">AUP43_03145</name>
</gene>
<dbReference type="Pfam" id="PF16220">
    <property type="entry name" value="DUF4880"/>
    <property type="match status" value="1"/>
</dbReference>
<dbReference type="Proteomes" id="UP000076400">
    <property type="component" value="Unassembled WGS sequence"/>
</dbReference>
<organism evidence="3 4">
    <name type="scientific">Oceanibaculum pacificum</name>
    <dbReference type="NCBI Taxonomy" id="580166"/>
    <lineage>
        <taxon>Bacteria</taxon>
        <taxon>Pseudomonadati</taxon>
        <taxon>Pseudomonadota</taxon>
        <taxon>Alphaproteobacteria</taxon>
        <taxon>Rhodospirillales</taxon>
        <taxon>Oceanibaculaceae</taxon>
        <taxon>Oceanibaculum</taxon>
    </lineage>
</organism>
<evidence type="ECO:0000313" key="4">
    <source>
        <dbReference type="Proteomes" id="UP000076400"/>
    </source>
</evidence>
<keyword evidence="4" id="KW-1185">Reference proteome</keyword>
<evidence type="ECO:0000313" key="3">
    <source>
        <dbReference type="EMBL" id="KZD04115.1"/>
    </source>
</evidence>
<protein>
    <recommendedName>
        <fullName evidence="5">Iron dicitrate transport regulator FecR</fullName>
    </recommendedName>
</protein>
<dbReference type="PANTHER" id="PTHR30273:SF2">
    <property type="entry name" value="PROTEIN FECR"/>
    <property type="match status" value="1"/>
</dbReference>
<evidence type="ECO:0000259" key="2">
    <source>
        <dbReference type="Pfam" id="PF16220"/>
    </source>
</evidence>
<proteinExistence type="predicted"/>
<sequence>MDDASGWFARLHADDATPADWRAFHAWHDSDPRHAAAWSEIEAIFAASGAVAMEPRIAGMTPRAPRPGLRPARWAMAAAILLMVGARVGPDIWIDLRADYRTGGQERHQQVLADGSRVELNVDSALEIAGSATERRVRLLRGEAFFEIVPDADRPFVVETAYGAVRVTGTAFAVRLLPEGAKVTVAQGTVEVLPGRSDGEGVGQGDEGAVVLRAGQSVRTQAMATGPVETVDVASLLAWRGGRIVFRQRPLGQVLAELERYRPGMILLLDDTLAQRPVTGAFDIENTDRALSALAAVMKLEIRRFSPLVTVISARS</sequence>
<evidence type="ECO:0008006" key="5">
    <source>
        <dbReference type="Google" id="ProtNLM"/>
    </source>
</evidence>
<reference evidence="3 4" key="1">
    <citation type="submission" date="2015-12" db="EMBL/GenBank/DDBJ databases">
        <title>Genome sequence of Oceanibaculum pacificum MCCC 1A02656.</title>
        <authorList>
            <person name="Lu L."/>
            <person name="Lai Q."/>
            <person name="Shao Z."/>
            <person name="Qian P."/>
        </authorList>
    </citation>
    <scope>NUCLEOTIDE SEQUENCE [LARGE SCALE GENOMIC DNA]</scope>
    <source>
        <strain evidence="3 4">MCCC 1A02656</strain>
    </source>
</reference>
<dbReference type="PIRSF" id="PIRSF018266">
    <property type="entry name" value="FecR"/>
    <property type="match status" value="1"/>
</dbReference>
<dbReference type="AlphaFoldDB" id="A0A154VS73"/>
<dbReference type="STRING" id="580166.AUP43_03145"/>